<dbReference type="RefSeq" id="WP_141201054.1">
    <property type="nucleotide sequence ID" value="NZ_CP041186.1"/>
</dbReference>
<accession>A0A5B8YE59</accession>
<protein>
    <recommendedName>
        <fullName evidence="3">SCP2 sterol-binding domain-containing protein</fullName>
    </recommendedName>
</protein>
<dbReference type="Proteomes" id="UP000315995">
    <property type="component" value="Chromosome"/>
</dbReference>
<accession>A0A4Y6Q2F0</accession>
<evidence type="ECO:0000313" key="1">
    <source>
        <dbReference type="EMBL" id="QDG54610.1"/>
    </source>
</evidence>
<gene>
    <name evidence="1" type="ORF">FIV42_28845</name>
</gene>
<reference evidence="1 2" key="1">
    <citation type="submission" date="2019-06" db="EMBL/GenBank/DDBJ databases">
        <title>Persicimonas caeni gen. nov., sp. nov., a predatory bacterium isolated from solar saltern.</title>
        <authorList>
            <person name="Wang S."/>
        </authorList>
    </citation>
    <scope>NUCLEOTIDE SEQUENCE [LARGE SCALE GENOMIC DNA]</scope>
    <source>
        <strain evidence="1 2">YN101</strain>
    </source>
</reference>
<dbReference type="AlphaFoldDB" id="A0A4Y6Q2F0"/>
<keyword evidence="2" id="KW-1185">Reference proteome</keyword>
<dbReference type="EMBL" id="CP041186">
    <property type="protein sequence ID" value="QDG54610.1"/>
    <property type="molecule type" value="Genomic_DNA"/>
</dbReference>
<organism evidence="1 2">
    <name type="scientific">Persicimonas caeni</name>
    <dbReference type="NCBI Taxonomy" id="2292766"/>
    <lineage>
        <taxon>Bacteria</taxon>
        <taxon>Deltaproteobacteria</taxon>
        <taxon>Bradymonadales</taxon>
        <taxon>Bradymonadaceae</taxon>
        <taxon>Persicimonas</taxon>
    </lineage>
</organism>
<dbReference type="OrthoDB" id="5500741at2"/>
<name>A0A4Y6Q2F0_PERCE</name>
<evidence type="ECO:0000313" key="2">
    <source>
        <dbReference type="Proteomes" id="UP000315995"/>
    </source>
</evidence>
<proteinExistence type="predicted"/>
<evidence type="ECO:0008006" key="3">
    <source>
        <dbReference type="Google" id="ProtNLM"/>
    </source>
</evidence>
<sequence length="208" mass="23482">MNLEDALAPGVDTETFFLEHVPALFEARRELFASAYDTPVIVSVHLTDTDEKYTYEFRPDGCEVEADEMIDFPVVTVAGEAARWEDFKRHVLEVAKLAEKRANDTDVPRKVTREFLDEFERYDGEFVLDLSADDLDQPIVVHLILNDYEMPAGAPSLRIGATFEMGEELARGDVRPKDLENRVKIKGDLSLGLEVGGLLLKYFPELEG</sequence>